<feature type="domain" description="SGNH" evidence="2">
    <location>
        <begin position="298"/>
        <end position="509"/>
    </location>
</feature>
<evidence type="ECO:0000259" key="2">
    <source>
        <dbReference type="Pfam" id="PF19040"/>
    </source>
</evidence>
<dbReference type="RefSeq" id="WP_146854401.1">
    <property type="nucleotide sequence ID" value="NZ_BJUV01000011.1"/>
</dbReference>
<feature type="signal peptide" evidence="1">
    <location>
        <begin position="1"/>
        <end position="36"/>
    </location>
</feature>
<reference evidence="4 6" key="2">
    <citation type="submission" date="2020-07" db="EMBL/GenBank/DDBJ databases">
        <title>Sequencing the genomes of 1000 actinobacteria strains.</title>
        <authorList>
            <person name="Klenk H.-P."/>
        </authorList>
    </citation>
    <scope>NUCLEOTIDE SEQUENCE [LARGE SCALE GENOMIC DNA]</scope>
    <source>
        <strain evidence="4 6">DSM 10309</strain>
    </source>
</reference>
<dbReference type="Proteomes" id="UP000321154">
    <property type="component" value="Unassembled WGS sequence"/>
</dbReference>
<evidence type="ECO:0000313" key="3">
    <source>
        <dbReference type="EMBL" id="GEK83099.1"/>
    </source>
</evidence>
<dbReference type="EMBL" id="BJUV01000011">
    <property type="protein sequence ID" value="GEK83099.1"/>
    <property type="molecule type" value="Genomic_DNA"/>
</dbReference>
<protein>
    <recommendedName>
        <fullName evidence="2">SGNH domain-containing protein</fullName>
    </recommendedName>
</protein>
<dbReference type="Proteomes" id="UP000522688">
    <property type="component" value="Unassembled WGS sequence"/>
</dbReference>
<name>A0A7W3JIF1_9MICO</name>
<dbReference type="InterPro" id="IPR006311">
    <property type="entry name" value="TAT_signal"/>
</dbReference>
<dbReference type="OrthoDB" id="3404679at2"/>
<feature type="chain" id="PRO_5031489121" description="SGNH domain-containing protein" evidence="1">
    <location>
        <begin position="37"/>
        <end position="519"/>
    </location>
</feature>
<dbReference type="EMBL" id="JACGWW010000002">
    <property type="protein sequence ID" value="MBA8813385.1"/>
    <property type="molecule type" value="Genomic_DNA"/>
</dbReference>
<dbReference type="InterPro" id="IPR043968">
    <property type="entry name" value="SGNH"/>
</dbReference>
<evidence type="ECO:0000313" key="5">
    <source>
        <dbReference type="Proteomes" id="UP000321154"/>
    </source>
</evidence>
<organism evidence="4 6">
    <name type="scientific">Frigoribacterium faeni</name>
    <dbReference type="NCBI Taxonomy" id="145483"/>
    <lineage>
        <taxon>Bacteria</taxon>
        <taxon>Bacillati</taxon>
        <taxon>Actinomycetota</taxon>
        <taxon>Actinomycetes</taxon>
        <taxon>Micrococcales</taxon>
        <taxon>Microbacteriaceae</taxon>
        <taxon>Frigoribacterium</taxon>
    </lineage>
</organism>
<dbReference type="PROSITE" id="PS51318">
    <property type="entry name" value="TAT"/>
    <property type="match status" value="1"/>
</dbReference>
<evidence type="ECO:0000313" key="6">
    <source>
        <dbReference type="Proteomes" id="UP000522688"/>
    </source>
</evidence>
<proteinExistence type="predicted"/>
<dbReference type="Pfam" id="PF19040">
    <property type="entry name" value="SGNH"/>
    <property type="match status" value="1"/>
</dbReference>
<keyword evidence="5" id="KW-1185">Reference proteome</keyword>
<evidence type="ECO:0000256" key="1">
    <source>
        <dbReference type="SAM" id="SignalP"/>
    </source>
</evidence>
<gene>
    <name evidence="4" type="ORF">FB463_001634</name>
    <name evidence="3" type="ORF">FFA01_14080</name>
</gene>
<dbReference type="AlphaFoldDB" id="A0A7W3JIF1"/>
<keyword evidence="1" id="KW-0732">Signal</keyword>
<comment type="caution">
    <text evidence="4">The sequence shown here is derived from an EMBL/GenBank/DDBJ whole genome shotgun (WGS) entry which is preliminary data.</text>
</comment>
<evidence type="ECO:0000313" key="4">
    <source>
        <dbReference type="EMBL" id="MBA8813385.1"/>
    </source>
</evidence>
<accession>A0A7W3JIF1</accession>
<reference evidence="3 5" key="1">
    <citation type="submission" date="2019-07" db="EMBL/GenBank/DDBJ databases">
        <title>Whole genome shotgun sequence of Frigoribacterium faeni NBRC 103066.</title>
        <authorList>
            <person name="Hosoyama A."/>
            <person name="Uohara A."/>
            <person name="Ohji S."/>
            <person name="Ichikawa N."/>
        </authorList>
    </citation>
    <scope>NUCLEOTIDE SEQUENCE [LARGE SCALE GENOMIC DNA]</scope>
    <source>
        <strain evidence="3 5">NBRC 103066</strain>
    </source>
</reference>
<sequence length="519" mass="54446">MQSVRSRRPAFRLVAAAVVAVGALTVSLLPSGSASAAPRTTPVISMTTSTTSLAYGKQLTVQGAVQNAGKPLAGARVKVVGKNAGTGLWEQFGAVQTAGNGSWSFAFTPRSGYRIKAEMASTATTNAAASASSDLAVQPQLYGVSPGPSSLAVVDRDKIVSGSVQAQLSGKRVKLARADGRVWTDVATARFDATGHFDLKFRTMKEGSPVYRVIIPSQAGLVMKMGANLTFDTKPSLLALQQSGTACYGVAAAVDRGCVNPALTGLITPTTDAARLRGDTGGAYDPNCWQSQPETLLTKCSYGSTDPSALRIALVGDSHAAGYGISLRGQLVPNKWKLDTYLGVSCRWMVFPSGHGCEARARDVDTKLKKGDYDVIIDTGLRQAASDTPENASAVARQREQAWAPLIAQGVKIVAIADHPYLPSVDTLSCVSTATGTDALGCSAPQAASYKGIDPLFEAVRDTPGAVLVDPTRYMCWDGTCPLVVGNVVVYRDRHHLSGTFAQALGPYIAYDIKKAIAR</sequence>